<reference evidence="1" key="1">
    <citation type="submission" date="2022-07" db="EMBL/GenBank/DDBJ databases">
        <title>Phylogenomic reconstructions and comparative analyses of Kickxellomycotina fungi.</title>
        <authorList>
            <person name="Reynolds N.K."/>
            <person name="Stajich J.E."/>
            <person name="Barry K."/>
            <person name="Grigoriev I.V."/>
            <person name="Crous P."/>
            <person name="Smith M.E."/>
        </authorList>
    </citation>
    <scope>NUCLEOTIDE SEQUENCE</scope>
    <source>
        <strain evidence="1">Benny 63K</strain>
    </source>
</reference>
<evidence type="ECO:0000313" key="2">
    <source>
        <dbReference type="Proteomes" id="UP001150581"/>
    </source>
</evidence>
<accession>A0ACC1ILE2</accession>
<keyword evidence="2" id="KW-1185">Reference proteome</keyword>
<dbReference type="EMBL" id="JANBPG010000287">
    <property type="protein sequence ID" value="KAJ1897901.1"/>
    <property type="molecule type" value="Genomic_DNA"/>
</dbReference>
<dbReference type="Proteomes" id="UP001150581">
    <property type="component" value="Unassembled WGS sequence"/>
</dbReference>
<proteinExistence type="predicted"/>
<gene>
    <name evidence="1" type="ORF">LPJ66_003089</name>
</gene>
<evidence type="ECO:0000313" key="1">
    <source>
        <dbReference type="EMBL" id="KAJ1897901.1"/>
    </source>
</evidence>
<name>A0ACC1ILE2_9FUNG</name>
<organism evidence="1 2">
    <name type="scientific">Kickxella alabastrina</name>
    <dbReference type="NCBI Taxonomy" id="61397"/>
    <lineage>
        <taxon>Eukaryota</taxon>
        <taxon>Fungi</taxon>
        <taxon>Fungi incertae sedis</taxon>
        <taxon>Zoopagomycota</taxon>
        <taxon>Kickxellomycotina</taxon>
        <taxon>Kickxellomycetes</taxon>
        <taxon>Kickxellales</taxon>
        <taxon>Kickxellaceae</taxon>
        <taxon>Kickxella</taxon>
    </lineage>
</organism>
<comment type="caution">
    <text evidence="1">The sequence shown here is derived from an EMBL/GenBank/DDBJ whole genome shotgun (WGS) entry which is preliminary data.</text>
</comment>
<sequence length="146" mass="15613">MLIAVENTATSSNTSLRRPGRPPRSGISTPKPNSSVVIIGSGDEGLKRANRKETRALAAQKMTFADALAAETDRAAVTPNLSSTSYYYLTCIASPTRGSQPPPPPRHFCSICGYEGIYTCVDCGMRYCSLACKSAHADTRCLKHVA</sequence>
<protein>
    <submittedName>
        <fullName evidence="1">Uncharacterized protein</fullName>
    </submittedName>
</protein>